<keyword evidence="7" id="KW-1185">Reference proteome</keyword>
<feature type="non-terminal residue" evidence="6">
    <location>
        <position position="109"/>
    </location>
</feature>
<feature type="non-terminal residue" evidence="6">
    <location>
        <position position="1"/>
    </location>
</feature>
<dbReference type="GO" id="GO:0005634">
    <property type="term" value="C:nucleus"/>
    <property type="evidence" value="ECO:0007669"/>
    <property type="project" value="UniProtKB-SubCell"/>
</dbReference>
<reference evidence="6" key="1">
    <citation type="submission" date="2021-06" db="EMBL/GenBank/DDBJ databases">
        <authorList>
            <person name="Kallberg Y."/>
            <person name="Tangrot J."/>
            <person name="Rosling A."/>
        </authorList>
    </citation>
    <scope>NUCLEOTIDE SEQUENCE</scope>
    <source>
        <strain evidence="6">IN212</strain>
    </source>
</reference>
<evidence type="ECO:0000313" key="6">
    <source>
        <dbReference type="EMBL" id="CAG8615777.1"/>
    </source>
</evidence>
<comment type="caution">
    <text evidence="6">The sequence shown here is derived from an EMBL/GenBank/DDBJ whole genome shotgun (WGS) entry which is preliminary data.</text>
</comment>
<comment type="subcellular location">
    <subcellularLocation>
        <location evidence="1">Nucleus</location>
    </subcellularLocation>
</comment>
<dbReference type="OrthoDB" id="2448202at2759"/>
<dbReference type="PANTHER" id="PTHR46481:SF10">
    <property type="entry name" value="ZINC FINGER BED DOMAIN-CONTAINING PROTEIN 39"/>
    <property type="match status" value="1"/>
</dbReference>
<keyword evidence="4" id="KW-0862">Zinc</keyword>
<keyword evidence="5" id="KW-0539">Nucleus</keyword>
<keyword evidence="2" id="KW-0479">Metal-binding</keyword>
<gene>
    <name evidence="6" type="ORF">RFULGI_LOCUS7162</name>
</gene>
<dbReference type="GO" id="GO:0008270">
    <property type="term" value="F:zinc ion binding"/>
    <property type="evidence" value="ECO:0007669"/>
    <property type="project" value="UniProtKB-KW"/>
</dbReference>
<dbReference type="Proteomes" id="UP000789396">
    <property type="component" value="Unassembled WGS sequence"/>
</dbReference>
<evidence type="ECO:0000256" key="3">
    <source>
        <dbReference type="ARBA" id="ARBA00022771"/>
    </source>
</evidence>
<name>A0A9N9CY32_9GLOM</name>
<evidence type="ECO:0000256" key="5">
    <source>
        <dbReference type="ARBA" id="ARBA00023242"/>
    </source>
</evidence>
<protein>
    <submittedName>
        <fullName evidence="6">7142_t:CDS:1</fullName>
    </submittedName>
</protein>
<keyword evidence="3" id="KW-0863">Zinc-finger</keyword>
<dbReference type="SUPFAM" id="SSF140996">
    <property type="entry name" value="Hermes dimerisation domain"/>
    <property type="match status" value="1"/>
</dbReference>
<evidence type="ECO:0000256" key="4">
    <source>
        <dbReference type="ARBA" id="ARBA00022833"/>
    </source>
</evidence>
<evidence type="ECO:0000256" key="2">
    <source>
        <dbReference type="ARBA" id="ARBA00022723"/>
    </source>
</evidence>
<dbReference type="PANTHER" id="PTHR46481">
    <property type="entry name" value="ZINC FINGER BED DOMAIN-CONTAINING PROTEIN 4"/>
    <property type="match status" value="1"/>
</dbReference>
<dbReference type="EMBL" id="CAJVPZ010010061">
    <property type="protein sequence ID" value="CAG8615777.1"/>
    <property type="molecule type" value="Genomic_DNA"/>
</dbReference>
<dbReference type="AlphaFoldDB" id="A0A9N9CY32"/>
<organism evidence="6 7">
    <name type="scientific">Racocetra fulgida</name>
    <dbReference type="NCBI Taxonomy" id="60492"/>
    <lineage>
        <taxon>Eukaryota</taxon>
        <taxon>Fungi</taxon>
        <taxon>Fungi incertae sedis</taxon>
        <taxon>Mucoromycota</taxon>
        <taxon>Glomeromycotina</taxon>
        <taxon>Glomeromycetes</taxon>
        <taxon>Diversisporales</taxon>
        <taxon>Gigasporaceae</taxon>
        <taxon>Racocetra</taxon>
    </lineage>
</organism>
<evidence type="ECO:0000313" key="7">
    <source>
        <dbReference type="Proteomes" id="UP000789396"/>
    </source>
</evidence>
<evidence type="ECO:0000256" key="1">
    <source>
        <dbReference type="ARBA" id="ARBA00004123"/>
    </source>
</evidence>
<accession>A0A9N9CY32</accession>
<proteinExistence type="predicted"/>
<sequence length="109" mass="13165">MSQDCKYCTTKYTPLTSTGTLKEHVKKNHFDIYKQKTKTEIVLYNRKEQLEHNKYLINWIVKSLQPFSVIEEESFIEMLNKFNPRYKVPSRHYISLCITKIFQNRQTNL</sequence>
<dbReference type="InterPro" id="IPR052035">
    <property type="entry name" value="ZnF_BED_domain_contain"/>
</dbReference>